<name>A0A0V1LHY3_9BILA</name>
<evidence type="ECO:0000313" key="2">
    <source>
        <dbReference type="Proteomes" id="UP000054721"/>
    </source>
</evidence>
<keyword evidence="2" id="KW-1185">Reference proteome</keyword>
<reference evidence="1 2" key="1">
    <citation type="submission" date="2015-05" db="EMBL/GenBank/DDBJ databases">
        <title>Evolution of Trichinella species and genotypes.</title>
        <authorList>
            <person name="Korhonen P.K."/>
            <person name="Edoardo P."/>
            <person name="Giuseppe L.R."/>
            <person name="Gasser R.B."/>
        </authorList>
    </citation>
    <scope>NUCLEOTIDE SEQUENCE [LARGE SCALE GENOMIC DNA]</scope>
    <source>
        <strain evidence="1">ISS10</strain>
    </source>
</reference>
<comment type="caution">
    <text evidence="1">The sequence shown here is derived from an EMBL/GenBank/DDBJ whole genome shotgun (WGS) entry which is preliminary data.</text>
</comment>
<sequence length="110" mass="12407">MNLWLVHLGGIIVLRNTEMPASVGQRVIKSFMPNAVDLAHNNYCRIFFIVKLVNKTSSVTIFVSQRTDISQYTKGDVTRSSAQIIMTNMDCEKTCKQWLNLVAVAQCLQV</sequence>
<dbReference type="Proteomes" id="UP000054721">
    <property type="component" value="Unassembled WGS sequence"/>
</dbReference>
<dbReference type="OrthoDB" id="5917981at2759"/>
<dbReference type="EMBL" id="JYDW01000047">
    <property type="protein sequence ID" value="KRZ59120.1"/>
    <property type="molecule type" value="Genomic_DNA"/>
</dbReference>
<proteinExistence type="predicted"/>
<accession>A0A0V1LHY3</accession>
<organism evidence="1 2">
    <name type="scientific">Trichinella nativa</name>
    <dbReference type="NCBI Taxonomy" id="6335"/>
    <lineage>
        <taxon>Eukaryota</taxon>
        <taxon>Metazoa</taxon>
        <taxon>Ecdysozoa</taxon>
        <taxon>Nematoda</taxon>
        <taxon>Enoplea</taxon>
        <taxon>Dorylaimia</taxon>
        <taxon>Trichinellida</taxon>
        <taxon>Trichinellidae</taxon>
        <taxon>Trichinella</taxon>
    </lineage>
</organism>
<evidence type="ECO:0000313" key="1">
    <source>
        <dbReference type="EMBL" id="KRZ59120.1"/>
    </source>
</evidence>
<protein>
    <submittedName>
        <fullName evidence="1">Uncharacterized protein</fullName>
    </submittedName>
</protein>
<gene>
    <name evidence="1" type="ORF">T02_16315</name>
</gene>
<dbReference type="AlphaFoldDB" id="A0A0V1LHY3"/>